<dbReference type="Pfam" id="PF01797">
    <property type="entry name" value="Y1_Tnp"/>
    <property type="match status" value="1"/>
</dbReference>
<evidence type="ECO:0000259" key="1">
    <source>
        <dbReference type="SMART" id="SM01321"/>
    </source>
</evidence>
<dbReference type="PANTHER" id="PTHR33360">
    <property type="entry name" value="TRANSPOSASE FOR INSERTION SEQUENCE ELEMENT IS200"/>
    <property type="match status" value="1"/>
</dbReference>
<dbReference type="EMBL" id="VORV01000011">
    <property type="protein sequence ID" value="TXD76535.1"/>
    <property type="molecule type" value="Genomic_DNA"/>
</dbReference>
<dbReference type="RefSeq" id="WP_086502435.1">
    <property type="nucleotide sequence ID" value="NZ_MSSV01000016.1"/>
</dbReference>
<keyword evidence="3" id="KW-1185">Reference proteome</keyword>
<sequence>MGQSLVKNYVHIIFSTRNRQPYIIQEYEDELFKYLGGVCKAHECTPIQVGGHLDHVHILCLLSKRMTIADLLEEVKTDSSKWMKKRANELRDFYWQDGYGAFSVNPSQVDTVTDYIKNQREHHQRKSFQDEYRAFLKKYKVDYDERYVWG</sequence>
<gene>
    <name evidence="2" type="primary">tnpA</name>
    <name evidence="2" type="ORF">ESW18_16155</name>
</gene>
<dbReference type="Gene3D" id="3.30.70.1290">
    <property type="entry name" value="Transposase IS200-like"/>
    <property type="match status" value="1"/>
</dbReference>
<dbReference type="NCBIfam" id="NF033573">
    <property type="entry name" value="transpos_IS200"/>
    <property type="match status" value="1"/>
</dbReference>
<reference evidence="2 3" key="1">
    <citation type="submission" date="2019-08" db="EMBL/GenBank/DDBJ databases">
        <title>Genome of Algoriphagus ratkowskyi IC026.</title>
        <authorList>
            <person name="Bowman J.P."/>
        </authorList>
    </citation>
    <scope>NUCLEOTIDE SEQUENCE [LARGE SCALE GENOMIC DNA]</scope>
    <source>
        <strain evidence="2 3">IC026</strain>
    </source>
</reference>
<comment type="caution">
    <text evidence="2">The sequence shown here is derived from an EMBL/GenBank/DDBJ whole genome shotgun (WGS) entry which is preliminary data.</text>
</comment>
<protein>
    <submittedName>
        <fullName evidence="2">IS200/IS605 family transposase</fullName>
    </submittedName>
</protein>
<name>A0ABY3HKB3_9BACT</name>
<evidence type="ECO:0000313" key="3">
    <source>
        <dbReference type="Proteomes" id="UP000321927"/>
    </source>
</evidence>
<accession>A0ABY3HKB3</accession>
<dbReference type="SMART" id="SM01321">
    <property type="entry name" value="Y1_Tnp"/>
    <property type="match status" value="1"/>
</dbReference>
<dbReference type="PANTHER" id="PTHR33360:SF2">
    <property type="entry name" value="TRANSPOSASE FOR INSERTION SEQUENCE ELEMENT IS200"/>
    <property type="match status" value="1"/>
</dbReference>
<dbReference type="InterPro" id="IPR036515">
    <property type="entry name" value="Transposase_17_sf"/>
</dbReference>
<dbReference type="SUPFAM" id="SSF143422">
    <property type="entry name" value="Transposase IS200-like"/>
    <property type="match status" value="1"/>
</dbReference>
<organism evidence="2 3">
    <name type="scientific">Algoriphagus ratkowskyi</name>
    <dbReference type="NCBI Taxonomy" id="57028"/>
    <lineage>
        <taxon>Bacteria</taxon>
        <taxon>Pseudomonadati</taxon>
        <taxon>Bacteroidota</taxon>
        <taxon>Cytophagia</taxon>
        <taxon>Cytophagales</taxon>
        <taxon>Cyclobacteriaceae</taxon>
        <taxon>Algoriphagus</taxon>
    </lineage>
</organism>
<evidence type="ECO:0000313" key="2">
    <source>
        <dbReference type="EMBL" id="TXD76535.1"/>
    </source>
</evidence>
<dbReference type="InterPro" id="IPR002686">
    <property type="entry name" value="Transposase_17"/>
</dbReference>
<feature type="domain" description="Transposase IS200-like" evidence="1">
    <location>
        <begin position="6"/>
        <end position="119"/>
    </location>
</feature>
<proteinExistence type="predicted"/>
<dbReference type="Proteomes" id="UP000321927">
    <property type="component" value="Unassembled WGS sequence"/>
</dbReference>